<dbReference type="InterPro" id="IPR046093">
    <property type="entry name" value="DUF6111"/>
</dbReference>
<accession>A0ABU0H654</accession>
<evidence type="ECO:0000256" key="1">
    <source>
        <dbReference type="SAM" id="Phobius"/>
    </source>
</evidence>
<keyword evidence="1" id="KW-1133">Transmembrane helix</keyword>
<reference evidence="2 3" key="1">
    <citation type="submission" date="2023-07" db="EMBL/GenBank/DDBJ databases">
        <title>Genomic Encyclopedia of Type Strains, Phase IV (KMG-IV): sequencing the most valuable type-strain genomes for metagenomic binning, comparative biology and taxonomic classification.</title>
        <authorList>
            <person name="Goeker M."/>
        </authorList>
    </citation>
    <scope>NUCLEOTIDE SEQUENCE [LARGE SCALE GENOMIC DNA]</scope>
    <source>
        <strain evidence="2 3">B6-8</strain>
    </source>
</reference>
<dbReference type="EMBL" id="JAUSVO010000003">
    <property type="protein sequence ID" value="MDQ0437794.1"/>
    <property type="molecule type" value="Genomic_DNA"/>
</dbReference>
<dbReference type="RefSeq" id="WP_266348725.1">
    <property type="nucleotide sequence ID" value="NZ_JAPKNG010000003.1"/>
</dbReference>
<comment type="caution">
    <text evidence="2">The sequence shown here is derived from an EMBL/GenBank/DDBJ whole genome shotgun (WGS) entry which is preliminary data.</text>
</comment>
<feature type="transmembrane region" description="Helical" evidence="1">
    <location>
        <begin position="44"/>
        <end position="62"/>
    </location>
</feature>
<gene>
    <name evidence="2" type="ORF">QO014_002186</name>
</gene>
<keyword evidence="3" id="KW-1185">Reference proteome</keyword>
<sequence>MLRFTGFTIVCFLSPFIAYGAWRFITAGIVPGREVWATKVWMRLSGAGILATLLAIAILVHLSGGEAGRTYHPARFENGQLIPGAFD</sequence>
<evidence type="ECO:0000313" key="2">
    <source>
        <dbReference type="EMBL" id="MDQ0437794.1"/>
    </source>
</evidence>
<dbReference type="Proteomes" id="UP001241603">
    <property type="component" value="Unassembled WGS sequence"/>
</dbReference>
<organism evidence="2 3">
    <name type="scientific">Kaistia dalseonensis</name>
    <dbReference type="NCBI Taxonomy" id="410840"/>
    <lineage>
        <taxon>Bacteria</taxon>
        <taxon>Pseudomonadati</taxon>
        <taxon>Pseudomonadota</taxon>
        <taxon>Alphaproteobacteria</taxon>
        <taxon>Hyphomicrobiales</taxon>
        <taxon>Kaistiaceae</taxon>
        <taxon>Kaistia</taxon>
    </lineage>
</organism>
<protein>
    <submittedName>
        <fullName evidence="2">Sec-independent protein secretion pathway component TatC</fullName>
    </submittedName>
</protein>
<keyword evidence="1" id="KW-0812">Transmembrane</keyword>
<dbReference type="Pfam" id="PF19606">
    <property type="entry name" value="DUF6111"/>
    <property type="match status" value="1"/>
</dbReference>
<evidence type="ECO:0000313" key="3">
    <source>
        <dbReference type="Proteomes" id="UP001241603"/>
    </source>
</evidence>
<keyword evidence="1" id="KW-0472">Membrane</keyword>
<proteinExistence type="predicted"/>
<name>A0ABU0H654_9HYPH</name>